<organism evidence="1">
    <name type="scientific">Salmonella enterica</name>
    <name type="common">Salmonella choleraesuis</name>
    <dbReference type="NCBI Taxonomy" id="28901"/>
    <lineage>
        <taxon>Bacteria</taxon>
        <taxon>Pseudomonadati</taxon>
        <taxon>Pseudomonadota</taxon>
        <taxon>Gammaproteobacteria</taxon>
        <taxon>Enterobacterales</taxon>
        <taxon>Enterobacteriaceae</taxon>
        <taxon>Salmonella</taxon>
    </lineage>
</organism>
<name>A0A3R0XN78_SALER</name>
<protein>
    <submittedName>
        <fullName evidence="1">Uncharacterized protein</fullName>
    </submittedName>
</protein>
<accession>A0A3R0XN78</accession>
<comment type="caution">
    <text evidence="1">The sequence shown here is derived from an EMBL/GenBank/DDBJ whole genome shotgun (WGS) entry which is preliminary data.</text>
</comment>
<evidence type="ECO:0000313" key="1">
    <source>
        <dbReference type="EMBL" id="MLW03315.1"/>
    </source>
</evidence>
<sequence length="71" mass="8385">MMDINFQPGGEISAIYLKWDLLKTTVLWLFRSGKHLLVENVKSGKRVSRCLLFASFRILNIYMYQSMVRTR</sequence>
<dbReference type="Proteomes" id="UP000885392">
    <property type="component" value="Unassembled WGS sequence"/>
</dbReference>
<reference evidence="1" key="1">
    <citation type="submission" date="2018-10" db="EMBL/GenBank/DDBJ databases">
        <authorList>
            <consortium name="PulseNet: The National Subtyping Network for Foodborne Disease Surveillance"/>
            <person name="Tarr C.L."/>
            <person name="Trees E."/>
            <person name="Katz L.S."/>
            <person name="Carleton-Romer H.A."/>
            <person name="Stroika S."/>
            <person name="Kucerova Z."/>
            <person name="Roache K.F."/>
            <person name="Sabol A.L."/>
            <person name="Besser J."/>
            <person name="Gerner-Smidt P."/>
        </authorList>
    </citation>
    <scope>NUCLEOTIDE SEQUENCE [LARGE SCALE GENOMIC DNA]</scope>
    <source>
        <strain evidence="1">PNUSAS038541</strain>
    </source>
</reference>
<dbReference type="AlphaFoldDB" id="A0A3R0XN78"/>
<proteinExistence type="predicted"/>
<dbReference type="EMBL" id="RVIJ01000043">
    <property type="protein sequence ID" value="MLW03315.1"/>
    <property type="molecule type" value="Genomic_DNA"/>
</dbReference>
<gene>
    <name evidence="1" type="ORF">EAK82_24730</name>
</gene>